<feature type="binding site" evidence="11">
    <location>
        <position position="422"/>
    </location>
    <ligand>
        <name>(S)-malate</name>
        <dbReference type="ChEBI" id="CHEBI:15589"/>
    </ligand>
</feature>
<dbReference type="GO" id="GO:0004470">
    <property type="term" value="F:malic enzyme activity"/>
    <property type="evidence" value="ECO:0007669"/>
    <property type="project" value="InterPro"/>
</dbReference>
<dbReference type="SUPFAM" id="SSF53223">
    <property type="entry name" value="Aminoacid dehydrogenase-like, N-terminal domain"/>
    <property type="match status" value="1"/>
</dbReference>
<evidence type="ECO:0000313" key="17">
    <source>
        <dbReference type="Proteomes" id="UP000009283"/>
    </source>
</evidence>
<dbReference type="InterPro" id="IPR001891">
    <property type="entry name" value="Malic_OxRdtase"/>
</dbReference>
<dbReference type="PIRSF" id="PIRSF000106">
    <property type="entry name" value="ME"/>
    <property type="match status" value="1"/>
</dbReference>
<dbReference type="HOGENOM" id="CLU_011405_5_2_9"/>
<feature type="domain" description="Malic enzyme N-terminal" evidence="15">
    <location>
        <begin position="82"/>
        <end position="264"/>
    </location>
</feature>
<comment type="function">
    <text evidence="9">Catalyzes the decarboxylation of malate to pyruvate. Can use NAD and NADP, but with a strong preference for NAD. Can also catalyze the decarboxylation of oxaloacetate. Involved in keeping the ATP levels high.</text>
</comment>
<evidence type="ECO:0000256" key="13">
    <source>
        <dbReference type="RuleBase" id="RU003427"/>
    </source>
</evidence>
<feature type="binding site" evidence="12">
    <location>
        <position position="273"/>
    </location>
    <ligand>
        <name>a divalent metal cation</name>
        <dbReference type="ChEBI" id="CHEBI:60240"/>
    </ligand>
</feature>
<evidence type="ECO:0000256" key="6">
    <source>
        <dbReference type="ARBA" id="ARBA00023027"/>
    </source>
</evidence>
<dbReference type="EC" id="1.1.1.38" evidence="3"/>
<accession>G2TK32</accession>
<dbReference type="InterPro" id="IPR012301">
    <property type="entry name" value="Malic_N_dom"/>
</dbReference>
<dbReference type="KEGG" id="bag:Bcoa_1846"/>
<sequence>MWNFQLTKDGNVETTARGYEVLKSAFLNKGVAFTNEERKALNLEGLLPTGVLSLEEQGKRAYEQLSGQPTPLQKYIYLASLHRRNRVLFFHLLTKHIKELLPIVYTPTVGEAIQHYSHEYRESLGVYLSIDNPEGIETAFRNFGAKADEIDLIVATDGERILGIGDWGVGGIDIAKGKLTVYTAAAGINPMRVIPVILDTGTDREDLLKDPFYIGCRHPRVRGETYDRFIEKYVQTAHKLFPDALLHWEDFAQPHARPILEKYRNDYCTFNDDIQGTGAILLAAVLSAVKASGVPLLEHRIIIFGAGTAGIGIAEQIRDAMVRQGADQEKANRQFWCIDRPGLLTDQTEGLKDFQKPFAREASEVSEWARNQNGGIDFLETVRQVRPTILIGSSTVSGAFTEEIVKEMAKHVEKPVILPLSNPTSKSEAVPEDLIKWTEGRALVATGSPFEPVQYNGQTYVIGQANNSFIFPGIGLGVMISKAKRVTDHMLAKAAEAVAGQVHTEQAGAPLLPQVEDLRSISLAVASAVVQAAIDDGIAGVRPKNIESAVKEAMWEPRYPEIQPI</sequence>
<dbReference type="CDD" id="cd05312">
    <property type="entry name" value="NAD_bind_1_malic_enz"/>
    <property type="match status" value="1"/>
</dbReference>
<dbReference type="PANTHER" id="PTHR23406">
    <property type="entry name" value="MALIC ENZYME-RELATED"/>
    <property type="match status" value="1"/>
</dbReference>
<dbReference type="InterPro" id="IPR015884">
    <property type="entry name" value="Malic_enzyme_CS"/>
</dbReference>
<evidence type="ECO:0000259" key="15">
    <source>
        <dbReference type="SMART" id="SM01274"/>
    </source>
</evidence>
<feature type="active site" description="Proton acceptor" evidence="10">
    <location>
        <position position="178"/>
    </location>
</feature>
<dbReference type="FunFam" id="3.40.50.720:FF:000055">
    <property type="entry name" value="NAD-dependent malic enzyme"/>
    <property type="match status" value="1"/>
</dbReference>
<dbReference type="PANTHER" id="PTHR23406:SF34">
    <property type="entry name" value="NAD-DEPENDENT MALIC ENZYME, MITOCHONDRIAL"/>
    <property type="match status" value="1"/>
</dbReference>
<evidence type="ECO:0000259" key="14">
    <source>
        <dbReference type="SMART" id="SM00919"/>
    </source>
</evidence>
<feature type="active site" description="Proton donor" evidence="10">
    <location>
        <position position="105"/>
    </location>
</feature>
<dbReference type="EMBL" id="CP003056">
    <property type="protein sequence ID" value="AEP01033.1"/>
    <property type="molecule type" value="Genomic_DNA"/>
</dbReference>
<dbReference type="PRINTS" id="PR00072">
    <property type="entry name" value="MALOXRDTASE"/>
</dbReference>
<dbReference type="FunFam" id="3.40.50.10380:FF:000001">
    <property type="entry name" value="NAD-dependent malic enzyme"/>
    <property type="match status" value="1"/>
</dbReference>
<dbReference type="GO" id="GO:0051287">
    <property type="term" value="F:NAD binding"/>
    <property type="evidence" value="ECO:0007669"/>
    <property type="project" value="InterPro"/>
</dbReference>
<evidence type="ECO:0000313" key="16">
    <source>
        <dbReference type="EMBL" id="AEP01033.1"/>
    </source>
</evidence>
<evidence type="ECO:0000256" key="2">
    <source>
        <dbReference type="ARBA" id="ARBA00008785"/>
    </source>
</evidence>
<dbReference type="GO" id="GO:0046872">
    <property type="term" value="F:metal ion binding"/>
    <property type="evidence" value="ECO:0007669"/>
    <property type="project" value="UniProtKB-KW"/>
</dbReference>
<evidence type="ECO:0000256" key="12">
    <source>
        <dbReference type="PIRSR" id="PIRSR000106-3"/>
    </source>
</evidence>
<evidence type="ECO:0000256" key="3">
    <source>
        <dbReference type="ARBA" id="ARBA00013003"/>
    </source>
</evidence>
<comment type="cofactor">
    <cofactor evidence="12">
        <name>Mg(2+)</name>
        <dbReference type="ChEBI" id="CHEBI:18420"/>
    </cofactor>
    <cofactor evidence="12">
        <name>Mn(2+)</name>
        <dbReference type="ChEBI" id="CHEBI:29035"/>
    </cofactor>
    <text evidence="12">Divalent metal cations. Prefers magnesium or manganese.</text>
</comment>
<evidence type="ECO:0000256" key="4">
    <source>
        <dbReference type="ARBA" id="ARBA00022723"/>
    </source>
</evidence>
<dbReference type="GO" id="GO:0006108">
    <property type="term" value="P:malate metabolic process"/>
    <property type="evidence" value="ECO:0007669"/>
    <property type="project" value="TreeGrafter"/>
</dbReference>
<feature type="binding site" evidence="11">
    <location>
        <position position="160"/>
    </location>
    <ligand>
        <name>(S)-malate</name>
        <dbReference type="ChEBI" id="CHEBI:15589"/>
    </ligand>
</feature>
<dbReference type="OrthoDB" id="3314528at2"/>
<dbReference type="RefSeq" id="WP_014097117.1">
    <property type="nucleotide sequence ID" value="NC_016023.1"/>
</dbReference>
<comment type="catalytic activity">
    <reaction evidence="8">
        <text>(S)-malate + NAD(+) = pyruvate + CO2 + NADH</text>
        <dbReference type="Rhea" id="RHEA:12653"/>
        <dbReference type="ChEBI" id="CHEBI:15361"/>
        <dbReference type="ChEBI" id="CHEBI:15589"/>
        <dbReference type="ChEBI" id="CHEBI:16526"/>
        <dbReference type="ChEBI" id="CHEBI:57540"/>
        <dbReference type="ChEBI" id="CHEBI:57945"/>
        <dbReference type="EC" id="1.1.1.38"/>
    </reaction>
</comment>
<feature type="binding site" evidence="12">
    <location>
        <position position="250"/>
    </location>
    <ligand>
        <name>a divalent metal cation</name>
        <dbReference type="ChEBI" id="CHEBI:60240"/>
    </ligand>
</feature>
<dbReference type="Proteomes" id="UP000009283">
    <property type="component" value="Chromosome"/>
</dbReference>
<evidence type="ECO:0000256" key="8">
    <source>
        <dbReference type="ARBA" id="ARBA00052591"/>
    </source>
</evidence>
<evidence type="ECO:0000256" key="7">
    <source>
        <dbReference type="ARBA" id="ARBA00050168"/>
    </source>
</evidence>
<comment type="similarity">
    <text evidence="2 13">Belongs to the malic enzymes family.</text>
</comment>
<dbReference type="eggNOG" id="COG0281">
    <property type="taxonomic scope" value="Bacteria"/>
</dbReference>
<dbReference type="GO" id="GO:0016616">
    <property type="term" value="F:oxidoreductase activity, acting on the CH-OH group of donors, NAD or NADP as acceptor"/>
    <property type="evidence" value="ECO:0007669"/>
    <property type="project" value="InterPro"/>
</dbReference>
<evidence type="ECO:0000256" key="9">
    <source>
        <dbReference type="ARBA" id="ARBA00055669"/>
    </source>
</evidence>
<dbReference type="Gene3D" id="3.40.50.10380">
    <property type="entry name" value="Malic enzyme, N-terminal domain"/>
    <property type="match status" value="1"/>
</dbReference>
<evidence type="ECO:0000256" key="1">
    <source>
        <dbReference type="ARBA" id="ARBA00001936"/>
    </source>
</evidence>
<dbReference type="Pfam" id="PF00390">
    <property type="entry name" value="malic"/>
    <property type="match status" value="1"/>
</dbReference>
<dbReference type="PROSITE" id="PS00331">
    <property type="entry name" value="MALIC_ENZYMES"/>
    <property type="match status" value="1"/>
</dbReference>
<comment type="cofactor">
    <cofactor evidence="1">
        <name>Mn(2+)</name>
        <dbReference type="ChEBI" id="CHEBI:29035"/>
    </cofactor>
</comment>
<evidence type="ECO:0000256" key="10">
    <source>
        <dbReference type="PIRSR" id="PIRSR000106-1"/>
    </source>
</evidence>
<protein>
    <recommendedName>
        <fullName evidence="3">malate dehydrogenase (oxaloacetate-decarboxylating)</fullName>
        <ecNumber evidence="3">1.1.1.38</ecNumber>
    </recommendedName>
</protein>
<keyword evidence="5" id="KW-0560">Oxidoreductase</keyword>
<gene>
    <name evidence="16" type="ORF">Bcoa_1846</name>
</gene>
<dbReference type="GO" id="GO:0005829">
    <property type="term" value="C:cytosol"/>
    <property type="evidence" value="ECO:0007669"/>
    <property type="project" value="TreeGrafter"/>
</dbReference>
<dbReference type="SMART" id="SM01274">
    <property type="entry name" value="malic"/>
    <property type="match status" value="1"/>
</dbReference>
<dbReference type="Pfam" id="PF03949">
    <property type="entry name" value="Malic_M"/>
    <property type="match status" value="1"/>
</dbReference>
<keyword evidence="4 12" id="KW-0479">Metal-binding</keyword>
<feature type="binding site" evidence="11">
    <location>
        <position position="466"/>
    </location>
    <ligand>
        <name>(S)-malate</name>
        <dbReference type="ChEBI" id="CHEBI:15589"/>
    </ligand>
</feature>
<dbReference type="Gene3D" id="3.40.50.720">
    <property type="entry name" value="NAD(P)-binding Rossmann-like Domain"/>
    <property type="match status" value="1"/>
</dbReference>
<feature type="domain" description="Malic enzyme NAD-binding" evidence="14">
    <location>
        <begin position="274"/>
        <end position="534"/>
    </location>
</feature>
<dbReference type="SUPFAM" id="SSF51735">
    <property type="entry name" value="NAD(P)-binding Rossmann-fold domains"/>
    <property type="match status" value="1"/>
</dbReference>
<dbReference type="AlphaFoldDB" id="G2TK32"/>
<proteinExistence type="inferred from homology"/>
<dbReference type="InterPro" id="IPR046346">
    <property type="entry name" value="Aminoacid_DH-like_N_sf"/>
</dbReference>
<dbReference type="SMART" id="SM00919">
    <property type="entry name" value="Malic_M"/>
    <property type="match status" value="1"/>
</dbReference>
<reference evidence="16 17" key="1">
    <citation type="journal article" date="2011" name="Stand. Genomic Sci.">
        <title>Complete Genome Sequence of a thermotolerant sporogenic lactic acid bacterium, Bacillus coagulans strain 36D1.</title>
        <authorList>
            <person name="Rhee M.S."/>
            <person name="Moritz B.E."/>
            <person name="Xie G."/>
            <person name="Glavina Del Rio T."/>
            <person name="Dalin E."/>
            <person name="Tice H."/>
            <person name="Bruce D."/>
            <person name="Goodwin L."/>
            <person name="Chertkov O."/>
            <person name="Brettin T."/>
            <person name="Han C."/>
            <person name="Detter C."/>
            <person name="Pitluck S."/>
            <person name="Land M.L."/>
            <person name="Patel M."/>
            <person name="Ou M."/>
            <person name="Harbrucker R."/>
            <person name="Ingram L.O."/>
            <person name="Shanmugam K.T."/>
        </authorList>
    </citation>
    <scope>NUCLEOTIDE SEQUENCE [LARGE SCALE GENOMIC DNA]</scope>
    <source>
        <strain evidence="16 17">36D1</strain>
    </source>
</reference>
<dbReference type="InterPro" id="IPR036291">
    <property type="entry name" value="NAD(P)-bd_dom_sf"/>
</dbReference>
<dbReference type="InterPro" id="IPR012302">
    <property type="entry name" value="Malic_NAD-bd"/>
</dbReference>
<evidence type="ECO:0000256" key="11">
    <source>
        <dbReference type="PIRSR" id="PIRSR000106-2"/>
    </source>
</evidence>
<dbReference type="NCBIfam" id="NF010052">
    <property type="entry name" value="PRK13529.1"/>
    <property type="match status" value="1"/>
</dbReference>
<name>G2TK32_HEYCO</name>
<dbReference type="InterPro" id="IPR037062">
    <property type="entry name" value="Malic_N_dom_sf"/>
</dbReference>
<organism evidence="16 17">
    <name type="scientific">Heyndrickxia coagulans 36D1</name>
    <dbReference type="NCBI Taxonomy" id="345219"/>
    <lineage>
        <taxon>Bacteria</taxon>
        <taxon>Bacillati</taxon>
        <taxon>Bacillota</taxon>
        <taxon>Bacilli</taxon>
        <taxon>Bacillales</taxon>
        <taxon>Bacillaceae</taxon>
        <taxon>Heyndrickxia</taxon>
    </lineage>
</organism>
<evidence type="ECO:0000256" key="5">
    <source>
        <dbReference type="ARBA" id="ARBA00023002"/>
    </source>
</evidence>
<feature type="binding site" evidence="12">
    <location>
        <position position="249"/>
    </location>
    <ligand>
        <name>a divalent metal cation</name>
        <dbReference type="ChEBI" id="CHEBI:60240"/>
    </ligand>
</feature>
<keyword evidence="6" id="KW-0520">NAD</keyword>
<comment type="catalytic activity">
    <reaction evidence="7">
        <text>oxaloacetate + H(+) = pyruvate + CO2</text>
        <dbReference type="Rhea" id="RHEA:15641"/>
        <dbReference type="ChEBI" id="CHEBI:15361"/>
        <dbReference type="ChEBI" id="CHEBI:15378"/>
        <dbReference type="ChEBI" id="CHEBI:16452"/>
        <dbReference type="ChEBI" id="CHEBI:16526"/>
        <dbReference type="EC" id="1.1.1.38"/>
    </reaction>
</comment>